<evidence type="ECO:0000313" key="3">
    <source>
        <dbReference type="Proteomes" id="UP001158067"/>
    </source>
</evidence>
<dbReference type="InterPro" id="IPR027417">
    <property type="entry name" value="P-loop_NTPase"/>
</dbReference>
<protein>
    <submittedName>
        <fullName evidence="2">Methylmalonyl-CoA mutase metallochaperone MeaB</fullName>
    </submittedName>
</protein>
<keyword evidence="3" id="KW-1185">Reference proteome</keyword>
<dbReference type="NCBIfam" id="TIGR00750">
    <property type="entry name" value="lao"/>
    <property type="match status" value="1"/>
</dbReference>
<comment type="similarity">
    <text evidence="1">Belongs to the SIMIBI class G3E GTPase family. ArgK/MeaB subfamily.</text>
</comment>
<proteinExistence type="inferred from homology"/>
<dbReference type="InterPro" id="IPR005129">
    <property type="entry name" value="GTPase_ArgK"/>
</dbReference>
<dbReference type="RefSeq" id="WP_283433951.1">
    <property type="nucleotide sequence ID" value="NZ_FXUG01000010.1"/>
</dbReference>
<dbReference type="PANTHER" id="PTHR23408">
    <property type="entry name" value="METHYLMALONYL-COA MUTASE"/>
    <property type="match status" value="1"/>
</dbReference>
<gene>
    <name evidence="2" type="ORF">SAMN06265222_110187</name>
</gene>
<evidence type="ECO:0000313" key="2">
    <source>
        <dbReference type="EMBL" id="SMP67460.1"/>
    </source>
</evidence>
<name>A0ABY1QF01_9BACT</name>
<dbReference type="EMBL" id="FXUG01000010">
    <property type="protein sequence ID" value="SMP67460.1"/>
    <property type="molecule type" value="Genomic_DNA"/>
</dbReference>
<dbReference type="Gene3D" id="1.20.5.170">
    <property type="match status" value="1"/>
</dbReference>
<dbReference type="Proteomes" id="UP001158067">
    <property type="component" value="Unassembled WGS sequence"/>
</dbReference>
<dbReference type="Gene3D" id="1.10.287.130">
    <property type="match status" value="1"/>
</dbReference>
<evidence type="ECO:0000256" key="1">
    <source>
        <dbReference type="ARBA" id="ARBA00009625"/>
    </source>
</evidence>
<dbReference type="PANTHER" id="PTHR23408:SF3">
    <property type="entry name" value="METHYLMALONIC ACIDURIA TYPE A PROTEIN, MITOCHONDRIAL"/>
    <property type="match status" value="1"/>
</dbReference>
<sequence length="338" mass="36030">MTDSSPPAPRRRVLTSDDYFDGVVQGNLAMLARAFTLVESSATKHHAIAEDLLTRLMPHSGRGIRIGITGAPGAGKSTFIEALGLLLVQQRGLRVAVLAVDPSSGVTGGSILGDKTRMGRLAAEENAFIRPSPSAGTLGGVANKTRECMLVAEAAGFDVILVETVGVGQSETMVAEMTDCFLGLMLPGAGDELQGIKRGLLELLDVIAVNKADGKNAEAAALAARQYHNALDSLSGRQSTGVPSILTCSALTKKGIDAVWDAIESKCERRRESGAFDNRRKEQNLRWLWAIVEDQLRQTLHTHPGVQEICDDVENQVLAGTMPPAIGARRLMEVIIKT</sequence>
<dbReference type="NCBIfam" id="NF006958">
    <property type="entry name" value="PRK09435.1"/>
    <property type="match status" value="1"/>
</dbReference>
<dbReference type="Pfam" id="PF03308">
    <property type="entry name" value="MeaB"/>
    <property type="match status" value="1"/>
</dbReference>
<dbReference type="SUPFAM" id="SSF52540">
    <property type="entry name" value="P-loop containing nucleoside triphosphate hydrolases"/>
    <property type="match status" value="1"/>
</dbReference>
<accession>A0ABY1QF01</accession>
<reference evidence="2 3" key="1">
    <citation type="submission" date="2017-05" db="EMBL/GenBank/DDBJ databases">
        <authorList>
            <person name="Varghese N."/>
            <person name="Submissions S."/>
        </authorList>
    </citation>
    <scope>NUCLEOTIDE SEQUENCE [LARGE SCALE GENOMIC DNA]</scope>
    <source>
        <strain evidence="2 3">DSM 25457</strain>
    </source>
</reference>
<dbReference type="CDD" id="cd03114">
    <property type="entry name" value="MMAA-like"/>
    <property type="match status" value="1"/>
</dbReference>
<comment type="caution">
    <text evidence="2">The sequence shown here is derived from an EMBL/GenBank/DDBJ whole genome shotgun (WGS) entry which is preliminary data.</text>
</comment>
<dbReference type="Gene3D" id="3.40.50.300">
    <property type="entry name" value="P-loop containing nucleotide triphosphate hydrolases"/>
    <property type="match status" value="1"/>
</dbReference>
<organism evidence="2 3">
    <name type="scientific">Neorhodopirellula lusitana</name>
    <dbReference type="NCBI Taxonomy" id="445327"/>
    <lineage>
        <taxon>Bacteria</taxon>
        <taxon>Pseudomonadati</taxon>
        <taxon>Planctomycetota</taxon>
        <taxon>Planctomycetia</taxon>
        <taxon>Pirellulales</taxon>
        <taxon>Pirellulaceae</taxon>
        <taxon>Neorhodopirellula</taxon>
    </lineage>
</organism>